<gene>
    <name evidence="2" type="ORF">CEP54_016216</name>
</gene>
<organism evidence="2 3">
    <name type="scientific">Fusarium duplospermum</name>
    <dbReference type="NCBI Taxonomy" id="1325734"/>
    <lineage>
        <taxon>Eukaryota</taxon>
        <taxon>Fungi</taxon>
        <taxon>Dikarya</taxon>
        <taxon>Ascomycota</taxon>
        <taxon>Pezizomycotina</taxon>
        <taxon>Sordariomycetes</taxon>
        <taxon>Hypocreomycetidae</taxon>
        <taxon>Hypocreales</taxon>
        <taxon>Nectriaceae</taxon>
        <taxon>Fusarium</taxon>
        <taxon>Fusarium solani species complex</taxon>
    </lineage>
</organism>
<evidence type="ECO:0000313" key="3">
    <source>
        <dbReference type="Proteomes" id="UP000288168"/>
    </source>
</evidence>
<reference evidence="2 3" key="1">
    <citation type="submission" date="2017-06" db="EMBL/GenBank/DDBJ databases">
        <title>Comparative genomic analysis of Ambrosia Fusariam Clade fungi.</title>
        <authorList>
            <person name="Stajich J.E."/>
            <person name="Carrillo J."/>
            <person name="Kijimoto T."/>
            <person name="Eskalen A."/>
            <person name="O'Donnell K."/>
            <person name="Kasson M."/>
        </authorList>
    </citation>
    <scope>NUCLEOTIDE SEQUENCE [LARGE SCALE GENOMIC DNA]</scope>
    <source>
        <strain evidence="2 3">NRRL62584</strain>
    </source>
</reference>
<sequence length="238" mass="26326">MADPGVVNTVKVSKTTKERRHGWVEIHAREGRGPFDWKTLAVGIVLQLSLTDLWQISLEAAKQFKHLSSRNINRLKKAARKNPFGSRGGVDASTAVMGIANTRRLAYGFGDMEVKGARNSRDAAIRFVKLRIAVGGIVWKQWALVRDDIDDGRIEDTPLLLGLPWLWDVCAVLDVRASTLAIGNPDLKEDRITIHGPLRVLEENQLLLVAPPTDRRATVEDAPYSLEDNSSESDVSGN</sequence>
<evidence type="ECO:0000256" key="1">
    <source>
        <dbReference type="SAM" id="MobiDB-lite"/>
    </source>
</evidence>
<protein>
    <submittedName>
        <fullName evidence="2">Uncharacterized protein</fullName>
    </submittedName>
</protein>
<feature type="region of interest" description="Disordered" evidence="1">
    <location>
        <begin position="218"/>
        <end position="238"/>
    </location>
</feature>
<comment type="caution">
    <text evidence="2">The sequence shown here is derived from an EMBL/GenBank/DDBJ whole genome shotgun (WGS) entry which is preliminary data.</text>
</comment>
<proteinExistence type="predicted"/>
<dbReference type="EMBL" id="NKCI01000552">
    <property type="protein sequence ID" value="RSL39999.1"/>
    <property type="molecule type" value="Genomic_DNA"/>
</dbReference>
<dbReference type="AlphaFoldDB" id="A0A428NGY4"/>
<dbReference type="Proteomes" id="UP000288168">
    <property type="component" value="Unassembled WGS sequence"/>
</dbReference>
<accession>A0A428NGY4</accession>
<name>A0A428NGY4_9HYPO</name>
<dbReference type="OrthoDB" id="4774312at2759"/>
<dbReference type="STRING" id="1325734.A0A428NGY4"/>
<keyword evidence="3" id="KW-1185">Reference proteome</keyword>
<evidence type="ECO:0000313" key="2">
    <source>
        <dbReference type="EMBL" id="RSL39999.1"/>
    </source>
</evidence>